<keyword evidence="1" id="KW-0472">Membrane</keyword>
<name>A0A5C0UFY1_9PROT</name>
<organism evidence="2 3">
    <name type="scientific">Candidatus Cytomitobacter indipagum</name>
    <dbReference type="NCBI Taxonomy" id="2601575"/>
    <lineage>
        <taxon>Bacteria</taxon>
        <taxon>Pseudomonadati</taxon>
        <taxon>Pseudomonadota</taxon>
        <taxon>Alphaproteobacteria</taxon>
        <taxon>Holosporales</taxon>
        <taxon>Holosporaceae</taxon>
        <taxon>Candidatus Cytomitobacter</taxon>
    </lineage>
</organism>
<keyword evidence="3" id="KW-1185">Reference proteome</keyword>
<dbReference type="AlphaFoldDB" id="A0A5C0UFY1"/>
<dbReference type="RefSeq" id="WP_148981019.1">
    <property type="nucleotide sequence ID" value="NZ_CP043315.1"/>
</dbReference>
<gene>
    <name evidence="2" type="ORF">FZC35_02175</name>
</gene>
<keyword evidence="1" id="KW-0812">Transmembrane</keyword>
<dbReference type="EMBL" id="CP043315">
    <property type="protein sequence ID" value="QEK38172.1"/>
    <property type="molecule type" value="Genomic_DNA"/>
</dbReference>
<reference evidence="2 3" key="1">
    <citation type="submission" date="2019-08" db="EMBL/GenBank/DDBJ databases">
        <title>Highly reduced genomes of protist endosymbionts show evolutionary convergence.</title>
        <authorList>
            <person name="George E."/>
            <person name="Husnik F."/>
            <person name="Tashyreva D."/>
            <person name="Prokopchuk G."/>
            <person name="Horak A."/>
            <person name="Kwong W.K."/>
            <person name="Lukes J."/>
            <person name="Keeling P.J."/>
        </authorList>
    </citation>
    <scope>NUCLEOTIDE SEQUENCE [LARGE SCALE GENOMIC DNA]</scope>
    <source>
        <strain evidence="2">1605</strain>
    </source>
</reference>
<accession>A0A5C0UFY1</accession>
<proteinExistence type="predicted"/>
<evidence type="ECO:0000313" key="3">
    <source>
        <dbReference type="Proteomes" id="UP000325155"/>
    </source>
</evidence>
<protein>
    <submittedName>
        <fullName evidence="2">Uncharacterized protein</fullName>
    </submittedName>
</protein>
<dbReference type="Proteomes" id="UP000325155">
    <property type="component" value="Chromosome"/>
</dbReference>
<feature type="transmembrane region" description="Helical" evidence="1">
    <location>
        <begin position="26"/>
        <end position="47"/>
    </location>
</feature>
<evidence type="ECO:0000313" key="2">
    <source>
        <dbReference type="EMBL" id="QEK38172.1"/>
    </source>
</evidence>
<keyword evidence="1" id="KW-1133">Transmembrane helix</keyword>
<dbReference type="KEGG" id="cip:FZC35_02175"/>
<sequence length="61" mass="6943">MLLHSSTFGWIAFWSYLLSNPSSVKIILFFISAISVALSSGLWLSFLSKKNNLTKENYKNK</sequence>
<evidence type="ECO:0000256" key="1">
    <source>
        <dbReference type="SAM" id="Phobius"/>
    </source>
</evidence>